<dbReference type="AlphaFoldDB" id="A0A935K5V3"/>
<protein>
    <submittedName>
        <fullName evidence="2">DUF47 domain-containing protein</fullName>
    </submittedName>
</protein>
<evidence type="ECO:0000256" key="1">
    <source>
        <dbReference type="ARBA" id="ARBA00008591"/>
    </source>
</evidence>
<dbReference type="PANTHER" id="PTHR37298:SF1">
    <property type="entry name" value="UPF0111 PROTEIN YKAA"/>
    <property type="match status" value="1"/>
</dbReference>
<dbReference type="Gene3D" id="1.20.58.220">
    <property type="entry name" value="Phosphate transport system protein phou homolog 2, domain 2"/>
    <property type="match status" value="1"/>
</dbReference>
<sequence>MFGRLMPREGKYFDLFNAHGALIVQGGAALTALICALVDDPKNAAVHADMIDDIERKADAITHDTLGQLHTSFITPFDRDEIHQLINSMDDILDVIQDVAESMSLYDIQRVPADAKMLADVTEKSCNLVNETVRLLHSMDNGPTILKYCHEIDELESEADRMLRAAMSKVFREEPDVRQVIKLKEMYELLESVTDRCKDVAGTVEAIVLENS</sequence>
<dbReference type="InterPro" id="IPR052912">
    <property type="entry name" value="UPF0111_domain"/>
</dbReference>
<comment type="caution">
    <text evidence="2">The sequence shown here is derived from an EMBL/GenBank/DDBJ whole genome shotgun (WGS) entry which is preliminary data.</text>
</comment>
<organism evidence="2 3">
    <name type="scientific">Candidatus Dechloromonas phosphorivorans</name>
    <dbReference type="NCBI Taxonomy" id="2899244"/>
    <lineage>
        <taxon>Bacteria</taxon>
        <taxon>Pseudomonadati</taxon>
        <taxon>Pseudomonadota</taxon>
        <taxon>Betaproteobacteria</taxon>
        <taxon>Rhodocyclales</taxon>
        <taxon>Azonexaceae</taxon>
        <taxon>Dechloromonas</taxon>
    </lineage>
</organism>
<evidence type="ECO:0000313" key="3">
    <source>
        <dbReference type="Proteomes" id="UP000739411"/>
    </source>
</evidence>
<dbReference type="InterPro" id="IPR018445">
    <property type="entry name" value="Put_Phosphate_transp_reg"/>
</dbReference>
<name>A0A935K5V3_9RHOO</name>
<dbReference type="Proteomes" id="UP000739411">
    <property type="component" value="Unassembled WGS sequence"/>
</dbReference>
<dbReference type="InterPro" id="IPR038078">
    <property type="entry name" value="PhoU-like_sf"/>
</dbReference>
<dbReference type="PANTHER" id="PTHR37298">
    <property type="entry name" value="UPF0111 PROTEIN YKAA"/>
    <property type="match status" value="1"/>
</dbReference>
<proteinExistence type="inferred from homology"/>
<dbReference type="Pfam" id="PF01865">
    <property type="entry name" value="PhoU_div"/>
    <property type="match status" value="1"/>
</dbReference>
<reference evidence="2 3" key="1">
    <citation type="submission" date="2020-10" db="EMBL/GenBank/DDBJ databases">
        <title>Connecting structure to function with the recovery of over 1000 high-quality activated sludge metagenome-assembled genomes encoding full-length rRNA genes using long-read sequencing.</title>
        <authorList>
            <person name="Singleton C.M."/>
            <person name="Petriglieri F."/>
            <person name="Kristensen J.M."/>
            <person name="Kirkegaard R.H."/>
            <person name="Michaelsen T.Y."/>
            <person name="Andersen M.H."/>
            <person name="Karst S.M."/>
            <person name="Dueholm M.S."/>
            <person name="Nielsen P.H."/>
            <person name="Albertsen M."/>
        </authorList>
    </citation>
    <scope>NUCLEOTIDE SEQUENCE [LARGE SCALE GENOMIC DNA]</scope>
    <source>
        <strain evidence="2">EsbW_18-Q3-R4-48_BATAC.463</strain>
    </source>
</reference>
<gene>
    <name evidence="2" type="ORF">IPJ38_19160</name>
</gene>
<accession>A0A935K5V3</accession>
<dbReference type="SUPFAM" id="SSF109755">
    <property type="entry name" value="PhoU-like"/>
    <property type="match status" value="1"/>
</dbReference>
<evidence type="ECO:0000313" key="2">
    <source>
        <dbReference type="EMBL" id="MBK7416893.1"/>
    </source>
</evidence>
<comment type="similarity">
    <text evidence="1">Belongs to the UPF0111 family.</text>
</comment>
<dbReference type="EMBL" id="JADJMS010000047">
    <property type="protein sequence ID" value="MBK7416893.1"/>
    <property type="molecule type" value="Genomic_DNA"/>
</dbReference>